<accession>B9TFS9</accession>
<evidence type="ECO:0000256" key="4">
    <source>
        <dbReference type="SAM" id="Phobius"/>
    </source>
</evidence>
<dbReference type="PANTHER" id="PTHR24093:SF506">
    <property type="entry name" value="CATION-TRANSPORTING ATPASE PMA1"/>
    <property type="match status" value="1"/>
</dbReference>
<feature type="transmembrane region" description="Helical" evidence="4">
    <location>
        <begin position="156"/>
        <end position="177"/>
    </location>
</feature>
<dbReference type="Proteomes" id="UP000008311">
    <property type="component" value="Unassembled WGS sequence"/>
</dbReference>
<dbReference type="EMBL" id="EQ980079">
    <property type="protein sequence ID" value="EEF25285.1"/>
    <property type="molecule type" value="Genomic_DNA"/>
</dbReference>
<name>B9TFS9_RICCO</name>
<evidence type="ECO:0000256" key="3">
    <source>
        <dbReference type="SAM" id="MobiDB-lite"/>
    </source>
</evidence>
<feature type="domain" description="Cation-transporting P-type ATPase C-terminal" evidence="6">
    <location>
        <begin position="10"/>
        <end position="176"/>
    </location>
</feature>
<evidence type="ECO:0000259" key="6">
    <source>
        <dbReference type="Pfam" id="PF00689"/>
    </source>
</evidence>
<evidence type="ECO:0000313" key="7">
    <source>
        <dbReference type="EMBL" id="EEF25285.1"/>
    </source>
</evidence>
<proteinExistence type="predicted"/>
<sequence length="378" mass="40220">MLGAAVLGLPFPLLPLHILWINLATDGLPALALAADPSDPDVLSRPPRGTDDPLLGLRDWMGVLLIGALQTALTLGIFEWALAERGVDEARNLAFTSLVFGELFRSFGARSTDKTIFELGFLSNWRLLFVVVLSAVVQLLLHHVPMLEEVLQITPLSLADCALSFAVGSVPLIIFEGKGVVMKSKLKPALALASASMVLLFASPAWSADAPAQAEAKPATSTSPEKAKKRTVTPHNHMRDAKGQWVPGKKSQKDVKKGDDEGSKTPADGEAKNRSGTLLITASRIGVKVHPDRGVDQDAIHFLISAPLCGMPAIPADTLPSAASRFAICALTDVLIGALNNLAWFHVGIRHVECVGVAFARHHGKQGATGILRPVRLA</sequence>
<dbReference type="GO" id="GO:0046872">
    <property type="term" value="F:metal ion binding"/>
    <property type="evidence" value="ECO:0007669"/>
    <property type="project" value="UniProtKB-KW"/>
</dbReference>
<evidence type="ECO:0000256" key="5">
    <source>
        <dbReference type="SAM" id="SignalP"/>
    </source>
</evidence>
<keyword evidence="5" id="KW-0732">Signal</keyword>
<gene>
    <name evidence="7" type="ORF">RCOM_1945380</name>
</gene>
<dbReference type="SUPFAM" id="SSF81665">
    <property type="entry name" value="Calcium ATPase, transmembrane domain M"/>
    <property type="match status" value="1"/>
</dbReference>
<dbReference type="PANTHER" id="PTHR24093">
    <property type="entry name" value="CATION TRANSPORTING ATPASE"/>
    <property type="match status" value="1"/>
</dbReference>
<keyword evidence="4" id="KW-0812">Transmembrane</keyword>
<dbReference type="InterPro" id="IPR006068">
    <property type="entry name" value="ATPase_P-typ_cation-transptr_C"/>
</dbReference>
<keyword evidence="4" id="KW-0472">Membrane</keyword>
<dbReference type="eggNOG" id="KOG0202">
    <property type="taxonomic scope" value="Eukaryota"/>
</dbReference>
<protein>
    <recommendedName>
        <fullName evidence="6">Cation-transporting P-type ATPase C-terminal domain-containing protein</fullName>
    </recommendedName>
</protein>
<feature type="chain" id="PRO_5002892119" description="Cation-transporting P-type ATPase C-terminal domain-containing protein" evidence="5">
    <location>
        <begin position="35"/>
        <end position="378"/>
    </location>
</feature>
<dbReference type="InParanoid" id="B9TFS9"/>
<feature type="compositionally biased region" description="Basic and acidic residues" evidence="3">
    <location>
        <begin position="251"/>
        <end position="273"/>
    </location>
</feature>
<organism evidence="7 8">
    <name type="scientific">Ricinus communis</name>
    <name type="common">Castor bean</name>
    <dbReference type="NCBI Taxonomy" id="3988"/>
    <lineage>
        <taxon>Eukaryota</taxon>
        <taxon>Viridiplantae</taxon>
        <taxon>Streptophyta</taxon>
        <taxon>Embryophyta</taxon>
        <taxon>Tracheophyta</taxon>
        <taxon>Spermatophyta</taxon>
        <taxon>Magnoliopsida</taxon>
        <taxon>eudicotyledons</taxon>
        <taxon>Gunneridae</taxon>
        <taxon>Pentapetalae</taxon>
        <taxon>rosids</taxon>
        <taxon>fabids</taxon>
        <taxon>Malpighiales</taxon>
        <taxon>Euphorbiaceae</taxon>
        <taxon>Acalyphoideae</taxon>
        <taxon>Acalypheae</taxon>
        <taxon>Ricinus</taxon>
    </lineage>
</organism>
<feature type="transmembrane region" description="Helical" evidence="4">
    <location>
        <begin position="60"/>
        <end position="82"/>
    </location>
</feature>
<evidence type="ECO:0000313" key="8">
    <source>
        <dbReference type="Proteomes" id="UP000008311"/>
    </source>
</evidence>
<feature type="signal peptide" evidence="5">
    <location>
        <begin position="1"/>
        <end position="34"/>
    </location>
</feature>
<dbReference type="InterPro" id="IPR023298">
    <property type="entry name" value="ATPase_P-typ_TM_dom_sf"/>
</dbReference>
<feature type="transmembrane region" description="Helical" evidence="4">
    <location>
        <begin position="125"/>
        <end position="144"/>
    </location>
</feature>
<dbReference type="Pfam" id="PF00689">
    <property type="entry name" value="Cation_ATPase_C"/>
    <property type="match status" value="1"/>
</dbReference>
<keyword evidence="1" id="KW-0479">Metal-binding</keyword>
<dbReference type="AlphaFoldDB" id="B9TFS9"/>
<dbReference type="STRING" id="3988.B9TFS9"/>
<reference evidence="8" key="1">
    <citation type="journal article" date="2010" name="Nat. Biotechnol.">
        <title>Draft genome sequence of the oilseed species Ricinus communis.</title>
        <authorList>
            <person name="Chan A.P."/>
            <person name="Crabtree J."/>
            <person name="Zhao Q."/>
            <person name="Lorenzi H."/>
            <person name="Orvis J."/>
            <person name="Puiu D."/>
            <person name="Melake-Berhan A."/>
            <person name="Jones K.M."/>
            <person name="Redman J."/>
            <person name="Chen G."/>
            <person name="Cahoon E.B."/>
            <person name="Gedil M."/>
            <person name="Stanke M."/>
            <person name="Haas B.J."/>
            <person name="Wortman J.R."/>
            <person name="Fraser-Liggett C.M."/>
            <person name="Ravel J."/>
            <person name="Rabinowicz P.D."/>
        </authorList>
    </citation>
    <scope>NUCLEOTIDE SEQUENCE [LARGE SCALE GENOMIC DNA]</scope>
    <source>
        <strain evidence="8">cv. Hale</strain>
    </source>
</reference>
<keyword evidence="8" id="KW-1185">Reference proteome</keyword>
<evidence type="ECO:0000256" key="1">
    <source>
        <dbReference type="ARBA" id="ARBA00022723"/>
    </source>
</evidence>
<evidence type="ECO:0000256" key="2">
    <source>
        <dbReference type="ARBA" id="ARBA00022842"/>
    </source>
</evidence>
<keyword evidence="4" id="KW-1133">Transmembrane helix</keyword>
<feature type="region of interest" description="Disordered" evidence="3">
    <location>
        <begin position="212"/>
        <end position="273"/>
    </location>
</feature>
<keyword evidence="2" id="KW-0460">Magnesium</keyword>
<dbReference type="Gene3D" id="1.20.1110.10">
    <property type="entry name" value="Calcium-transporting ATPase, transmembrane domain"/>
    <property type="match status" value="2"/>
</dbReference>